<dbReference type="Proteomes" id="UP000252355">
    <property type="component" value="Unassembled WGS sequence"/>
</dbReference>
<evidence type="ECO:0000256" key="1">
    <source>
        <dbReference type="SAM" id="MobiDB-lite"/>
    </source>
</evidence>
<protein>
    <submittedName>
        <fullName evidence="2">Uncharacterized protein</fullName>
    </submittedName>
</protein>
<name>A0A367ZS86_9BACT</name>
<dbReference type="EMBL" id="QOQW01000003">
    <property type="protein sequence ID" value="RCK81005.1"/>
    <property type="molecule type" value="Genomic_DNA"/>
</dbReference>
<proteinExistence type="predicted"/>
<sequence>MTPNERPARLWKQARRAAWPTGQVWPLLAIIWLLGPANGVAPLAAADQPLVASTSVDRPPERGGGRPERAAERCCETCGCAIPWGFETCFYCLQQSAAQRTLELGRWALDRSRQALQALQEPGLTDRAIERLLQVKQDWLQRHGNSSDADQAARREGLRQLGRRPVGADGRTVDDVAREAVRRLLPALEGTDLADDPVRVLSYYLVLDAKGFLKEVRFLRGPLGEPMTVLEAIEYHRRLNPGQARELLELAEDLQRLSRPDCPAQQVPLLLDAVGRTLKVLLNK</sequence>
<comment type="caution">
    <text evidence="2">The sequence shown here is derived from an EMBL/GenBank/DDBJ whole genome shotgun (WGS) entry which is preliminary data.</text>
</comment>
<accession>A0A367ZS86</accession>
<dbReference type="AlphaFoldDB" id="A0A367ZS86"/>
<reference evidence="2 3" key="1">
    <citation type="submission" date="2018-05" db="EMBL/GenBank/DDBJ databases">
        <title>A metagenomic window into the 2 km-deep terrestrial subsurface aquifer revealed taxonomically and functionally diverse microbial community comprising novel uncultured bacterial lineages.</title>
        <authorList>
            <person name="Kadnikov V.V."/>
            <person name="Mardanov A.V."/>
            <person name="Beletsky A.V."/>
            <person name="Banks D."/>
            <person name="Pimenov N.V."/>
            <person name="Frank Y.A."/>
            <person name="Karnachuk O.V."/>
            <person name="Ravin N.V."/>
        </authorList>
    </citation>
    <scope>NUCLEOTIDE SEQUENCE [LARGE SCALE GENOMIC DNA]</scope>
    <source>
        <strain evidence="2">BY5</strain>
    </source>
</reference>
<evidence type="ECO:0000313" key="2">
    <source>
        <dbReference type="EMBL" id="RCK81005.1"/>
    </source>
</evidence>
<evidence type="ECO:0000313" key="3">
    <source>
        <dbReference type="Proteomes" id="UP000252355"/>
    </source>
</evidence>
<feature type="region of interest" description="Disordered" evidence="1">
    <location>
        <begin position="143"/>
        <end position="166"/>
    </location>
</feature>
<organism evidence="2 3">
    <name type="scientific">Candidatus Ozemobacter sibiricus</name>
    <dbReference type="NCBI Taxonomy" id="2268124"/>
    <lineage>
        <taxon>Bacteria</taxon>
        <taxon>Candidatus Ozemobacteria</taxon>
        <taxon>Candidatus Ozemobacterales</taxon>
        <taxon>Candidatus Ozemobacteraceae</taxon>
        <taxon>Candidatus Ozemobacter</taxon>
    </lineage>
</organism>
<gene>
    <name evidence="2" type="ORF">OZSIB_2382</name>
</gene>